<sequence>MEKFKNVYYQEMIKERERLIRYIQNFEKLEKVEDRSAEEWTERPNPVVRYQLYMDYLAALLKVMRNKYNEEYVWGNKKLSDLE</sequence>
<dbReference type="RefSeq" id="WP_003865140.1">
    <property type="nucleotide sequence ID" value="NZ_DS996842.1"/>
</dbReference>
<reference evidence="1 2" key="1">
    <citation type="submission" date="2008-11" db="EMBL/GenBank/DDBJ databases">
        <title>Draft genome sequence of Eubacterium biforme (DSM 3989).</title>
        <authorList>
            <person name="Sudarsanam P."/>
            <person name="Ley R."/>
            <person name="Guruge J."/>
            <person name="Turnbaugh P.J."/>
            <person name="Mahowald M."/>
            <person name="Liep D."/>
            <person name="Gordon J."/>
        </authorList>
    </citation>
    <scope>NUCLEOTIDE SEQUENCE [LARGE SCALE GENOMIC DNA]</scope>
    <source>
        <strain evidence="1 2">DSM 3989</strain>
    </source>
</reference>
<dbReference type="AlphaFoldDB" id="B7CAX7"/>
<evidence type="ECO:0000313" key="1">
    <source>
        <dbReference type="EMBL" id="EEC90041.1"/>
    </source>
</evidence>
<dbReference type="EMBL" id="ABYT01000074">
    <property type="protein sequence ID" value="EEC90041.1"/>
    <property type="molecule type" value="Genomic_DNA"/>
</dbReference>
<proteinExistence type="predicted"/>
<dbReference type="HOGENOM" id="CLU_2537956_0_0_9"/>
<dbReference type="STRING" id="518637.EUBIFOR_01348"/>
<organism evidence="1 2">
    <name type="scientific">Holdemanella biformis DSM 3989</name>
    <dbReference type="NCBI Taxonomy" id="518637"/>
    <lineage>
        <taxon>Bacteria</taxon>
        <taxon>Bacillati</taxon>
        <taxon>Bacillota</taxon>
        <taxon>Erysipelotrichia</taxon>
        <taxon>Erysipelotrichales</taxon>
        <taxon>Erysipelotrichaceae</taxon>
        <taxon>Holdemanella</taxon>
    </lineage>
</organism>
<name>B7CAX7_9FIRM</name>
<dbReference type="Proteomes" id="UP000004315">
    <property type="component" value="Unassembled WGS sequence"/>
</dbReference>
<comment type="caution">
    <text evidence="1">The sequence shown here is derived from an EMBL/GenBank/DDBJ whole genome shotgun (WGS) entry which is preliminary data.</text>
</comment>
<gene>
    <name evidence="1" type="ORF">EUBIFOR_01348</name>
</gene>
<accession>B7CAX7</accession>
<protein>
    <submittedName>
        <fullName evidence="1">Uncharacterized protein</fullName>
    </submittedName>
</protein>
<evidence type="ECO:0000313" key="2">
    <source>
        <dbReference type="Proteomes" id="UP000004315"/>
    </source>
</evidence>
<keyword evidence="2" id="KW-1185">Reference proteome</keyword>